<dbReference type="EMBL" id="VIEB01000401">
    <property type="protein sequence ID" value="TQD92082.1"/>
    <property type="molecule type" value="Genomic_DNA"/>
</dbReference>
<dbReference type="Gene3D" id="2.40.70.10">
    <property type="entry name" value="Acid Proteases"/>
    <property type="match status" value="1"/>
</dbReference>
<dbReference type="InterPro" id="IPR032799">
    <property type="entry name" value="TAXi_C"/>
</dbReference>
<dbReference type="SUPFAM" id="SSF50630">
    <property type="entry name" value="Acid proteases"/>
    <property type="match status" value="1"/>
</dbReference>
<dbReference type="AlphaFoldDB" id="A0A540M0Q5"/>
<evidence type="ECO:0000259" key="1">
    <source>
        <dbReference type="Pfam" id="PF14541"/>
    </source>
</evidence>
<comment type="caution">
    <text evidence="2">The sequence shown here is derived from an EMBL/GenBank/DDBJ whole genome shotgun (WGS) entry which is preliminary data.</text>
</comment>
<keyword evidence="3" id="KW-1185">Reference proteome</keyword>
<evidence type="ECO:0000313" key="3">
    <source>
        <dbReference type="Proteomes" id="UP000315295"/>
    </source>
</evidence>
<reference evidence="2 3" key="1">
    <citation type="journal article" date="2019" name="G3 (Bethesda)">
        <title>Sequencing of a Wild Apple (Malus baccata) Genome Unravels the Differences Between Cultivated and Wild Apple Species Regarding Disease Resistance and Cold Tolerance.</title>
        <authorList>
            <person name="Chen X."/>
        </authorList>
    </citation>
    <scope>NUCLEOTIDE SEQUENCE [LARGE SCALE GENOMIC DNA]</scope>
    <source>
        <strain evidence="3">cv. Shandingzi</strain>
        <tissue evidence="2">Leaves</tissue>
    </source>
</reference>
<evidence type="ECO:0000313" key="2">
    <source>
        <dbReference type="EMBL" id="TQD92082.1"/>
    </source>
</evidence>
<dbReference type="Pfam" id="PF14541">
    <property type="entry name" value="TAXi_C"/>
    <property type="match status" value="1"/>
</dbReference>
<gene>
    <name evidence="2" type="ORF">C1H46_022314</name>
</gene>
<organism evidence="2 3">
    <name type="scientific">Malus baccata</name>
    <name type="common">Siberian crab apple</name>
    <name type="synonym">Pyrus baccata</name>
    <dbReference type="NCBI Taxonomy" id="106549"/>
    <lineage>
        <taxon>Eukaryota</taxon>
        <taxon>Viridiplantae</taxon>
        <taxon>Streptophyta</taxon>
        <taxon>Embryophyta</taxon>
        <taxon>Tracheophyta</taxon>
        <taxon>Spermatophyta</taxon>
        <taxon>Magnoliopsida</taxon>
        <taxon>eudicotyledons</taxon>
        <taxon>Gunneridae</taxon>
        <taxon>Pentapetalae</taxon>
        <taxon>rosids</taxon>
        <taxon>fabids</taxon>
        <taxon>Rosales</taxon>
        <taxon>Rosaceae</taxon>
        <taxon>Amygdaloideae</taxon>
        <taxon>Maleae</taxon>
        <taxon>Malus</taxon>
    </lineage>
</organism>
<dbReference type="InterPro" id="IPR021109">
    <property type="entry name" value="Peptidase_aspartic_dom_sf"/>
</dbReference>
<feature type="domain" description="Xylanase inhibitor C-terminal" evidence="1">
    <location>
        <begin position="29"/>
        <end position="165"/>
    </location>
</feature>
<dbReference type="Proteomes" id="UP000315295">
    <property type="component" value="Unassembled WGS sequence"/>
</dbReference>
<protein>
    <recommendedName>
        <fullName evidence="1">Xylanase inhibitor C-terminal domain-containing protein</fullName>
    </recommendedName>
</protein>
<proteinExistence type="predicted"/>
<name>A0A540M0Q5_MALBA</name>
<accession>A0A540M0Q5</accession>
<sequence>MPTNGTVRVQSTTILREHHAARGAPIRDNYYLNFTSIIIKGYMVQGIDPKLFWPPSPGSNGFVLHTSSSQIVLPASTYDAFRVVVVNLVKVLYGLDSVEPLAGYDMCFNTTDLAAVANVTPFFMPSMALVFEGGMAHLKLLDGVLFQEVPDFDERYYSCMLVVAGDECGG</sequence>